<gene>
    <name evidence="1" type="ORF">GSTENG00038771001</name>
</gene>
<reference evidence="1" key="1">
    <citation type="journal article" date="2004" name="Nature">
        <title>Genome duplication in the teleost fish Tetraodon nigroviridis reveals the early vertebrate proto-karyotype.</title>
        <authorList>
            <person name="Jaillon O."/>
            <person name="Aury J.-M."/>
            <person name="Brunet F."/>
            <person name="Petit J.-L."/>
            <person name="Stange-Thomann N."/>
            <person name="Mauceli E."/>
            <person name="Bouneau L."/>
            <person name="Fischer C."/>
            <person name="Ozouf-Costaz C."/>
            <person name="Bernot A."/>
            <person name="Nicaud S."/>
            <person name="Jaffe D."/>
            <person name="Fisher S."/>
            <person name="Lutfalla G."/>
            <person name="Dossat C."/>
            <person name="Segurens B."/>
            <person name="Dasilva C."/>
            <person name="Salanoubat M."/>
            <person name="Levy M."/>
            <person name="Boudet N."/>
            <person name="Castellano S."/>
            <person name="Anthouard V."/>
            <person name="Jubin C."/>
            <person name="Castelli V."/>
            <person name="Katinka M."/>
            <person name="Vacherie B."/>
            <person name="Biemont C."/>
            <person name="Skalli Z."/>
            <person name="Cattolico L."/>
            <person name="Poulain J."/>
            <person name="De Berardinis V."/>
            <person name="Cruaud C."/>
            <person name="Duprat S."/>
            <person name="Brottier P."/>
            <person name="Coutanceau J.-P."/>
            <person name="Gouzy J."/>
            <person name="Parra G."/>
            <person name="Lardier G."/>
            <person name="Chapple C."/>
            <person name="McKernan K.J."/>
            <person name="McEwan P."/>
            <person name="Bosak S."/>
            <person name="Kellis M."/>
            <person name="Volff J.-N."/>
            <person name="Guigo R."/>
            <person name="Zody M.C."/>
            <person name="Mesirov J."/>
            <person name="Lindblad-Toh K."/>
            <person name="Birren B."/>
            <person name="Nusbaum C."/>
            <person name="Kahn D."/>
            <person name="Robinson-Rechavi M."/>
            <person name="Laudet V."/>
            <person name="Schachter V."/>
            <person name="Quetier F."/>
            <person name="Saurin W."/>
            <person name="Scarpelli C."/>
            <person name="Wincker P."/>
            <person name="Lander E.S."/>
            <person name="Weissenbach J."/>
            <person name="Roest Crollius H."/>
        </authorList>
    </citation>
    <scope>NUCLEOTIDE SEQUENCE [LARGE SCALE GENOMIC DNA]</scope>
</reference>
<protein>
    <submittedName>
        <fullName evidence="1">(spotted green pufferfish) hypothetical protein</fullName>
    </submittedName>
</protein>
<accession>Q4RDK8</accession>
<sequence>AQVDQSVFEEMIRESLKEMEEKVKEM</sequence>
<evidence type="ECO:0000313" key="1">
    <source>
        <dbReference type="EMBL" id="CAG13524.1"/>
    </source>
</evidence>
<organism evidence="1">
    <name type="scientific">Tetraodon nigroviridis</name>
    <name type="common">Spotted green pufferfish</name>
    <name type="synonym">Chelonodon nigroviridis</name>
    <dbReference type="NCBI Taxonomy" id="99883"/>
    <lineage>
        <taxon>Eukaryota</taxon>
        <taxon>Metazoa</taxon>
        <taxon>Chordata</taxon>
        <taxon>Craniata</taxon>
        <taxon>Vertebrata</taxon>
        <taxon>Euteleostomi</taxon>
        <taxon>Actinopterygii</taxon>
        <taxon>Neopterygii</taxon>
        <taxon>Teleostei</taxon>
        <taxon>Neoteleostei</taxon>
        <taxon>Acanthomorphata</taxon>
        <taxon>Eupercaria</taxon>
        <taxon>Tetraodontiformes</taxon>
        <taxon>Tetradontoidea</taxon>
        <taxon>Tetraodontidae</taxon>
        <taxon>Tetraodon</taxon>
    </lineage>
</organism>
<dbReference type="AlphaFoldDB" id="Q4RDK8"/>
<dbReference type="EMBL" id="CAAE01016227">
    <property type="protein sequence ID" value="CAG13524.1"/>
    <property type="molecule type" value="Genomic_DNA"/>
</dbReference>
<reference evidence="1" key="2">
    <citation type="submission" date="2004-02" db="EMBL/GenBank/DDBJ databases">
        <authorList>
            <consortium name="Genoscope"/>
            <consortium name="Whitehead Institute Centre for Genome Research"/>
        </authorList>
    </citation>
    <scope>NUCLEOTIDE SEQUENCE</scope>
</reference>
<proteinExistence type="predicted"/>
<comment type="caution">
    <text evidence="1">The sequence shown here is derived from an EMBL/GenBank/DDBJ whole genome shotgun (WGS) entry which is preliminary data.</text>
</comment>
<dbReference type="KEGG" id="tng:GSTEN00038771G001"/>
<feature type="non-terminal residue" evidence="1">
    <location>
        <position position="1"/>
    </location>
</feature>
<name>Q4RDK8_TETNG</name>